<feature type="region of interest" description="Disordered" evidence="17">
    <location>
        <begin position="652"/>
        <end position="681"/>
    </location>
</feature>
<dbReference type="CDD" id="cd23509">
    <property type="entry name" value="Gnk2-like"/>
    <property type="match status" value="2"/>
</dbReference>
<feature type="domain" description="Protein kinase" evidence="20">
    <location>
        <begin position="362"/>
        <end position="651"/>
    </location>
</feature>
<gene>
    <name evidence="22" type="ORF">E2562_003844</name>
</gene>
<keyword evidence="5 18" id="KW-0812">Transmembrane</keyword>
<dbReference type="PROSITE" id="PS51473">
    <property type="entry name" value="GNK2"/>
    <property type="match status" value="2"/>
</dbReference>
<evidence type="ECO:0000256" key="6">
    <source>
        <dbReference type="ARBA" id="ARBA00022729"/>
    </source>
</evidence>
<evidence type="ECO:0000256" key="2">
    <source>
        <dbReference type="ARBA" id="ARBA00012513"/>
    </source>
</evidence>
<dbReference type="Gene3D" id="1.10.510.10">
    <property type="entry name" value="Transferase(Phosphotransferase) domain 1"/>
    <property type="match status" value="1"/>
</dbReference>
<evidence type="ECO:0000256" key="19">
    <source>
        <dbReference type="SAM" id="SignalP"/>
    </source>
</evidence>
<dbReference type="InterPro" id="IPR002902">
    <property type="entry name" value="GNK2"/>
</dbReference>
<protein>
    <recommendedName>
        <fullName evidence="2">non-specific serine/threonine protein kinase</fullName>
        <ecNumber evidence="2">2.7.11.1</ecNumber>
    </recommendedName>
</protein>
<keyword evidence="10" id="KW-0067">ATP-binding</keyword>
<keyword evidence="6 19" id="KW-0732">Signal</keyword>
<keyword evidence="11 18" id="KW-1133">Transmembrane helix</keyword>
<evidence type="ECO:0000256" key="9">
    <source>
        <dbReference type="ARBA" id="ARBA00022777"/>
    </source>
</evidence>
<evidence type="ECO:0000256" key="11">
    <source>
        <dbReference type="ARBA" id="ARBA00022989"/>
    </source>
</evidence>
<accession>A0A6G1CYP9</accession>
<dbReference type="InterPro" id="IPR001245">
    <property type="entry name" value="Ser-Thr/Tyr_kinase_cat_dom"/>
</dbReference>
<evidence type="ECO:0000313" key="23">
    <source>
        <dbReference type="Proteomes" id="UP000479710"/>
    </source>
</evidence>
<evidence type="ECO:0000256" key="15">
    <source>
        <dbReference type="ARBA" id="ARBA00047899"/>
    </source>
</evidence>
<evidence type="ECO:0000256" key="18">
    <source>
        <dbReference type="SAM" id="Phobius"/>
    </source>
</evidence>
<evidence type="ECO:0000256" key="12">
    <source>
        <dbReference type="ARBA" id="ARBA00023136"/>
    </source>
</evidence>
<evidence type="ECO:0000256" key="10">
    <source>
        <dbReference type="ARBA" id="ARBA00022840"/>
    </source>
</evidence>
<evidence type="ECO:0000259" key="21">
    <source>
        <dbReference type="PROSITE" id="PS51473"/>
    </source>
</evidence>
<keyword evidence="23" id="KW-1185">Reference proteome</keyword>
<keyword evidence="13" id="KW-1015">Disulfide bond</keyword>
<dbReference type="InterPro" id="IPR008271">
    <property type="entry name" value="Ser/Thr_kinase_AS"/>
</dbReference>
<evidence type="ECO:0000256" key="4">
    <source>
        <dbReference type="ARBA" id="ARBA00022679"/>
    </source>
</evidence>
<organism evidence="22 23">
    <name type="scientific">Oryza meyeriana var. granulata</name>
    <dbReference type="NCBI Taxonomy" id="110450"/>
    <lineage>
        <taxon>Eukaryota</taxon>
        <taxon>Viridiplantae</taxon>
        <taxon>Streptophyta</taxon>
        <taxon>Embryophyta</taxon>
        <taxon>Tracheophyta</taxon>
        <taxon>Spermatophyta</taxon>
        <taxon>Magnoliopsida</taxon>
        <taxon>Liliopsida</taxon>
        <taxon>Poales</taxon>
        <taxon>Poaceae</taxon>
        <taxon>BOP clade</taxon>
        <taxon>Oryzoideae</taxon>
        <taxon>Oryzeae</taxon>
        <taxon>Oryzinae</taxon>
        <taxon>Oryza</taxon>
        <taxon>Oryza meyeriana</taxon>
    </lineage>
</organism>
<dbReference type="InterPro" id="IPR038408">
    <property type="entry name" value="GNK2_sf"/>
</dbReference>
<evidence type="ECO:0000256" key="3">
    <source>
        <dbReference type="ARBA" id="ARBA00022527"/>
    </source>
</evidence>
<dbReference type="GO" id="GO:0005886">
    <property type="term" value="C:plasma membrane"/>
    <property type="evidence" value="ECO:0007669"/>
    <property type="project" value="TreeGrafter"/>
</dbReference>
<feature type="domain" description="Gnk2-homologous" evidence="21">
    <location>
        <begin position="25"/>
        <end position="130"/>
    </location>
</feature>
<feature type="transmembrane region" description="Helical" evidence="18">
    <location>
        <begin position="285"/>
        <end position="307"/>
    </location>
</feature>
<dbReference type="SMART" id="SM00220">
    <property type="entry name" value="S_TKc"/>
    <property type="match status" value="1"/>
</dbReference>
<comment type="catalytic activity">
    <reaction evidence="15">
        <text>L-threonyl-[protein] + ATP = O-phospho-L-threonyl-[protein] + ADP + H(+)</text>
        <dbReference type="Rhea" id="RHEA:46608"/>
        <dbReference type="Rhea" id="RHEA-COMP:11060"/>
        <dbReference type="Rhea" id="RHEA-COMP:11605"/>
        <dbReference type="ChEBI" id="CHEBI:15378"/>
        <dbReference type="ChEBI" id="CHEBI:30013"/>
        <dbReference type="ChEBI" id="CHEBI:30616"/>
        <dbReference type="ChEBI" id="CHEBI:61977"/>
        <dbReference type="ChEBI" id="CHEBI:456216"/>
        <dbReference type="EC" id="2.7.11.1"/>
    </reaction>
</comment>
<dbReference type="PANTHER" id="PTHR27002:SF926">
    <property type="entry name" value="OS07G0535800 PROTEIN"/>
    <property type="match status" value="1"/>
</dbReference>
<evidence type="ECO:0000256" key="16">
    <source>
        <dbReference type="ARBA" id="ARBA00048679"/>
    </source>
</evidence>
<reference evidence="22 23" key="1">
    <citation type="submission" date="2019-11" db="EMBL/GenBank/DDBJ databases">
        <title>Whole genome sequence of Oryza granulata.</title>
        <authorList>
            <person name="Li W."/>
        </authorList>
    </citation>
    <scope>NUCLEOTIDE SEQUENCE [LARGE SCALE GENOMIC DNA]</scope>
    <source>
        <strain evidence="23">cv. Menghai</strain>
        <tissue evidence="22">Leaf</tissue>
    </source>
</reference>
<evidence type="ECO:0000256" key="8">
    <source>
        <dbReference type="ARBA" id="ARBA00022741"/>
    </source>
</evidence>
<evidence type="ECO:0000256" key="7">
    <source>
        <dbReference type="ARBA" id="ARBA00022737"/>
    </source>
</evidence>
<feature type="chain" id="PRO_5026021549" description="non-specific serine/threonine protein kinase" evidence="19">
    <location>
        <begin position="25"/>
        <end position="700"/>
    </location>
</feature>
<dbReference type="SUPFAM" id="SSF56112">
    <property type="entry name" value="Protein kinase-like (PK-like)"/>
    <property type="match status" value="1"/>
</dbReference>
<evidence type="ECO:0000313" key="22">
    <source>
        <dbReference type="EMBL" id="KAF0905241.1"/>
    </source>
</evidence>
<comment type="caution">
    <text evidence="22">The sequence shown here is derived from an EMBL/GenBank/DDBJ whole genome shotgun (WGS) entry which is preliminary data.</text>
</comment>
<feature type="domain" description="Gnk2-homologous" evidence="21">
    <location>
        <begin position="147"/>
        <end position="255"/>
    </location>
</feature>
<feature type="signal peptide" evidence="19">
    <location>
        <begin position="1"/>
        <end position="24"/>
    </location>
</feature>
<dbReference type="FunFam" id="3.30.430.20:FF:000002">
    <property type="entry name" value="Cysteine-rich receptor-like protein kinase 10"/>
    <property type="match status" value="1"/>
</dbReference>
<comment type="catalytic activity">
    <reaction evidence="16">
        <text>L-seryl-[protein] + ATP = O-phospho-L-seryl-[protein] + ADP + H(+)</text>
        <dbReference type="Rhea" id="RHEA:17989"/>
        <dbReference type="Rhea" id="RHEA-COMP:9863"/>
        <dbReference type="Rhea" id="RHEA-COMP:11604"/>
        <dbReference type="ChEBI" id="CHEBI:15378"/>
        <dbReference type="ChEBI" id="CHEBI:29999"/>
        <dbReference type="ChEBI" id="CHEBI:30616"/>
        <dbReference type="ChEBI" id="CHEBI:83421"/>
        <dbReference type="ChEBI" id="CHEBI:456216"/>
        <dbReference type="EC" id="2.7.11.1"/>
    </reaction>
</comment>
<comment type="subcellular location">
    <subcellularLocation>
        <location evidence="1">Membrane</location>
        <topology evidence="1">Single-pass membrane protein</topology>
    </subcellularLocation>
</comment>
<evidence type="ECO:0000256" key="5">
    <source>
        <dbReference type="ARBA" id="ARBA00022692"/>
    </source>
</evidence>
<dbReference type="Gene3D" id="3.30.200.20">
    <property type="entry name" value="Phosphorylase Kinase, domain 1"/>
    <property type="match status" value="1"/>
</dbReference>
<keyword evidence="4" id="KW-0808">Transferase</keyword>
<dbReference type="EC" id="2.7.11.1" evidence="2"/>
<dbReference type="PANTHER" id="PTHR27002">
    <property type="entry name" value="RECEPTOR-LIKE SERINE/THREONINE-PROTEIN KINASE SD1-8"/>
    <property type="match status" value="1"/>
</dbReference>
<keyword evidence="7" id="KW-0677">Repeat</keyword>
<name>A0A6G1CYP9_9ORYZ</name>
<dbReference type="InterPro" id="IPR000719">
    <property type="entry name" value="Prot_kinase_dom"/>
</dbReference>
<dbReference type="FunFam" id="3.30.200.20:FF:000195">
    <property type="entry name" value="G-type lectin S-receptor-like serine/threonine-protein kinase"/>
    <property type="match status" value="1"/>
</dbReference>
<dbReference type="EMBL" id="SPHZ02000007">
    <property type="protein sequence ID" value="KAF0905241.1"/>
    <property type="molecule type" value="Genomic_DNA"/>
</dbReference>
<dbReference type="InterPro" id="IPR011009">
    <property type="entry name" value="Kinase-like_dom_sf"/>
</dbReference>
<dbReference type="Pfam" id="PF01657">
    <property type="entry name" value="Stress-antifung"/>
    <property type="match status" value="2"/>
</dbReference>
<keyword evidence="12 18" id="KW-0472">Membrane</keyword>
<evidence type="ECO:0000256" key="14">
    <source>
        <dbReference type="ARBA" id="ARBA00023180"/>
    </source>
</evidence>
<evidence type="ECO:0000256" key="1">
    <source>
        <dbReference type="ARBA" id="ARBA00004167"/>
    </source>
</evidence>
<proteinExistence type="predicted"/>
<dbReference type="PROSITE" id="PS50011">
    <property type="entry name" value="PROTEIN_KINASE_DOM"/>
    <property type="match status" value="1"/>
</dbReference>
<dbReference type="AlphaFoldDB" id="A0A6G1CYP9"/>
<dbReference type="Proteomes" id="UP000479710">
    <property type="component" value="Unassembled WGS sequence"/>
</dbReference>
<evidence type="ECO:0000259" key="20">
    <source>
        <dbReference type="PROSITE" id="PS50011"/>
    </source>
</evidence>
<keyword evidence="9" id="KW-0418">Kinase</keyword>
<keyword evidence="14" id="KW-0325">Glycoprotein</keyword>
<dbReference type="FunFam" id="3.30.430.20:FF:000010">
    <property type="entry name" value="Cysteine-rich receptor-like protein kinase 10"/>
    <property type="match status" value="1"/>
</dbReference>
<dbReference type="GO" id="GO:0004674">
    <property type="term" value="F:protein serine/threonine kinase activity"/>
    <property type="evidence" value="ECO:0007669"/>
    <property type="project" value="UniProtKB-KW"/>
</dbReference>
<evidence type="ECO:0000256" key="17">
    <source>
        <dbReference type="SAM" id="MobiDB-lite"/>
    </source>
</evidence>
<dbReference type="Gene3D" id="3.30.430.20">
    <property type="entry name" value="Gnk2 domain, C-X8-C-X2-C motif"/>
    <property type="match status" value="2"/>
</dbReference>
<dbReference type="CDD" id="cd14066">
    <property type="entry name" value="STKc_IRAK"/>
    <property type="match status" value="1"/>
</dbReference>
<sequence>MLWVAPSLLFLFLFLSSPLAVAAAYTEYSCNGTFGNYTAGSAFGANLELLAAELPINAPSSRSLFASAAVGAAPDRVFGLALCRGDMRDAGACSGCVSNAFQRLRVLCGRDRDATYYHDLCILRYSGDDFLSRPDDNSPVINALDVNASTYFGWDGRNATTRSFFLSLVGTLFGEMAMYGSYNSSVRRYASAVMYVNPQLPTVYGLAQCTPDLSPAQCWHCFQGLQEQNRQWYDGRQGGRILGVRCNFRYESYQFYAGTPDVRIGLEDAAPSLTANNGNNHRKTLIIVLCVSITVFCFMLVGCLLLMKKLRKGDGKTNRQLEAHSRNSSKTEEALKLWRIEESSTDFTLYDFYELAAATDNFSEDNRLGRGGFGPVYKGELSDGSEIAVKRLAAQSGQGLKEFKNEIQLIAKLQHTNLVKLVGCCVQEEEKMLVYEYMPNRSLDFFIFDQEQGPLLDWKKRLHIIEGVAQGLLYLHKHSRVRIIHRDLKASNILLDKDLNPKISDFGMARIFGSNMTEANTNRVVGTYGYMAPEYASEGIFSVKSDVFSFGVLLLEIISGKRNSGHQHYGEFVNLLGYAWQLWREGRGRELIDPTLGEFSEVAAITRCVKVALLCVQDNATDRPTMTDVAAMLGSDGVPLPDPLPPPHYQLRVSSDYGVDGDGDGGGGNKRDAGGGRSRWRFTDSCSTNDVTITTIEEGR</sequence>
<evidence type="ECO:0000256" key="13">
    <source>
        <dbReference type="ARBA" id="ARBA00023157"/>
    </source>
</evidence>
<dbReference type="PROSITE" id="PS00108">
    <property type="entry name" value="PROTEIN_KINASE_ST"/>
    <property type="match status" value="1"/>
</dbReference>
<dbReference type="GO" id="GO:0005524">
    <property type="term" value="F:ATP binding"/>
    <property type="evidence" value="ECO:0007669"/>
    <property type="project" value="UniProtKB-KW"/>
</dbReference>
<dbReference type="Pfam" id="PF07714">
    <property type="entry name" value="PK_Tyr_Ser-Thr"/>
    <property type="match status" value="1"/>
</dbReference>
<keyword evidence="3" id="KW-0723">Serine/threonine-protein kinase</keyword>
<dbReference type="OrthoDB" id="663250at2759"/>
<dbReference type="FunFam" id="1.10.510.10:FF:000060">
    <property type="entry name" value="G-type lectin S-receptor-like serine/threonine-protein kinase"/>
    <property type="match status" value="1"/>
</dbReference>
<keyword evidence="8" id="KW-0547">Nucleotide-binding</keyword>